<reference evidence="6 7" key="1">
    <citation type="submission" date="2024-04" db="EMBL/GenBank/DDBJ databases">
        <title>Novel species of the genus Ideonella isolated from streams.</title>
        <authorList>
            <person name="Lu H."/>
        </authorList>
    </citation>
    <scope>NUCLEOTIDE SEQUENCE [LARGE SCALE GENOMIC DNA]</scope>
    <source>
        <strain evidence="6 7">LYT19W</strain>
    </source>
</reference>
<evidence type="ECO:0000313" key="7">
    <source>
        <dbReference type="Proteomes" id="UP001379945"/>
    </source>
</evidence>
<gene>
    <name evidence="6" type="ORF">AACH00_16810</name>
</gene>
<keyword evidence="1" id="KW-0805">Transcription regulation</keyword>
<feature type="region of interest" description="Disordered" evidence="4">
    <location>
        <begin position="1"/>
        <end position="23"/>
    </location>
</feature>
<dbReference type="PANTHER" id="PTHR43280:SF27">
    <property type="entry name" value="TRANSCRIPTIONAL REGULATOR MTLR"/>
    <property type="match status" value="1"/>
</dbReference>
<feature type="domain" description="HTH araC/xylS-type" evidence="5">
    <location>
        <begin position="199"/>
        <end position="298"/>
    </location>
</feature>
<dbReference type="EMBL" id="JBBUTI010000013">
    <property type="protein sequence ID" value="MEK8048023.1"/>
    <property type="molecule type" value="Genomic_DNA"/>
</dbReference>
<evidence type="ECO:0000313" key="6">
    <source>
        <dbReference type="EMBL" id="MEK8048023.1"/>
    </source>
</evidence>
<dbReference type="SMART" id="SM00342">
    <property type="entry name" value="HTH_ARAC"/>
    <property type="match status" value="1"/>
</dbReference>
<keyword evidence="3" id="KW-0804">Transcription</keyword>
<protein>
    <submittedName>
        <fullName evidence="6">Helix-turn-helix transcriptional regulator</fullName>
    </submittedName>
</protein>
<dbReference type="PROSITE" id="PS01124">
    <property type="entry name" value="HTH_ARAC_FAMILY_2"/>
    <property type="match status" value="1"/>
</dbReference>
<evidence type="ECO:0000256" key="3">
    <source>
        <dbReference type="ARBA" id="ARBA00023163"/>
    </source>
</evidence>
<dbReference type="Proteomes" id="UP001379945">
    <property type="component" value="Unassembled WGS sequence"/>
</dbReference>
<comment type="caution">
    <text evidence="6">The sequence shown here is derived from an EMBL/GenBank/DDBJ whole genome shotgun (WGS) entry which is preliminary data.</text>
</comment>
<keyword evidence="7" id="KW-1185">Reference proteome</keyword>
<dbReference type="Pfam" id="PF12833">
    <property type="entry name" value="HTH_18"/>
    <property type="match status" value="1"/>
</dbReference>
<evidence type="ECO:0000259" key="5">
    <source>
        <dbReference type="PROSITE" id="PS01124"/>
    </source>
</evidence>
<name>A0ABU9C877_9BURK</name>
<dbReference type="PANTHER" id="PTHR43280">
    <property type="entry name" value="ARAC-FAMILY TRANSCRIPTIONAL REGULATOR"/>
    <property type="match status" value="1"/>
</dbReference>
<dbReference type="InterPro" id="IPR009057">
    <property type="entry name" value="Homeodomain-like_sf"/>
</dbReference>
<evidence type="ECO:0000256" key="4">
    <source>
        <dbReference type="SAM" id="MobiDB-lite"/>
    </source>
</evidence>
<organism evidence="6 7">
    <name type="scientific">Ideonella margarita</name>
    <dbReference type="NCBI Taxonomy" id="2984191"/>
    <lineage>
        <taxon>Bacteria</taxon>
        <taxon>Pseudomonadati</taxon>
        <taxon>Pseudomonadota</taxon>
        <taxon>Betaproteobacteria</taxon>
        <taxon>Burkholderiales</taxon>
        <taxon>Sphaerotilaceae</taxon>
        <taxon>Ideonella</taxon>
    </lineage>
</organism>
<evidence type="ECO:0000256" key="2">
    <source>
        <dbReference type="ARBA" id="ARBA00023125"/>
    </source>
</evidence>
<keyword evidence="2" id="KW-0238">DNA-binding</keyword>
<dbReference type="RefSeq" id="WP_341400338.1">
    <property type="nucleotide sequence ID" value="NZ_JBBUTI010000013.1"/>
</dbReference>
<dbReference type="Gene3D" id="1.10.10.60">
    <property type="entry name" value="Homeodomain-like"/>
    <property type="match status" value="1"/>
</dbReference>
<dbReference type="InterPro" id="IPR018060">
    <property type="entry name" value="HTH_AraC"/>
</dbReference>
<proteinExistence type="predicted"/>
<evidence type="ECO:0000256" key="1">
    <source>
        <dbReference type="ARBA" id="ARBA00023015"/>
    </source>
</evidence>
<dbReference type="SUPFAM" id="SSF46689">
    <property type="entry name" value="Homeodomain-like"/>
    <property type="match status" value="1"/>
</dbReference>
<feature type="compositionally biased region" description="Polar residues" evidence="4">
    <location>
        <begin position="13"/>
        <end position="23"/>
    </location>
</feature>
<accession>A0ABU9C877</accession>
<sequence>MSSIHKLTPRESAGSTLQLDDTTSTNTVQPYIRNQLPSCILVLRDIPLKDVPAELSTADQSDKGMIYIAAAQIAPPDDSVDDASGDQEQPEFIRFCENISELPGRWPEDTIVDILTIPKPFLSRASALVDTIGPQHLAYQNALARVIPDYIASAKSAIKGYNDISVFCQPLDRLILSSVQIQLGNRMAANATPGKRRLISALAYIDDNIQIGELDARMVANAVNISERQLHRTFSSANLSVASEIRQRRLSLVYDQLIKNPQMKITNIAMSAGYLSLATFYRQFKKHFGLTAKEVQQMFIAS</sequence>